<gene>
    <name evidence="1" type="ORF">IM755_12140</name>
</gene>
<accession>A0ABR9WUX2</accession>
<organism evidence="1 2">
    <name type="scientific">Flavobacterium proteolyticum</name>
    <dbReference type="NCBI Taxonomy" id="2911683"/>
    <lineage>
        <taxon>Bacteria</taxon>
        <taxon>Pseudomonadati</taxon>
        <taxon>Bacteroidota</taxon>
        <taxon>Flavobacteriia</taxon>
        <taxon>Flavobacteriales</taxon>
        <taxon>Flavobacteriaceae</taxon>
        <taxon>Flavobacterium</taxon>
    </lineage>
</organism>
<evidence type="ECO:0000313" key="1">
    <source>
        <dbReference type="EMBL" id="MBE9577459.1"/>
    </source>
</evidence>
<comment type="caution">
    <text evidence="1">The sequence shown here is derived from an EMBL/GenBank/DDBJ whole genome shotgun (WGS) entry which is preliminary data.</text>
</comment>
<dbReference type="EMBL" id="JADFTZ010000007">
    <property type="protein sequence ID" value="MBE9577459.1"/>
    <property type="molecule type" value="Genomic_DNA"/>
</dbReference>
<keyword evidence="2" id="KW-1185">Reference proteome</keyword>
<protein>
    <recommendedName>
        <fullName evidence="3">Lipocalin-like domain-containing protein</fullName>
    </recommendedName>
</protein>
<reference evidence="1 2" key="1">
    <citation type="submission" date="2020-10" db="EMBL/GenBank/DDBJ databases">
        <title>The genome sequence of Flavobacterium aquaticum 1Y8A.</title>
        <authorList>
            <person name="Liu Y."/>
        </authorList>
    </citation>
    <scope>NUCLEOTIDE SEQUENCE [LARGE SCALE GENOMIC DNA]</scope>
    <source>
        <strain evidence="1 2">1Y8A</strain>
    </source>
</reference>
<sequence length="156" mass="18621">MKKISVIILFSTINIYSQNNFQKNIDGKWKLEKVYDKSTFLNFGKYLKILGNEIHFYNLVNGIETKETVIKFYYIDYTDGYYHNKDSQQLIKLENGEVWELRLGIINNETRLIFDLKITEEGYYLVTADDRGIIRDPKERKEALEGEINTYYIKYN</sequence>
<evidence type="ECO:0000313" key="2">
    <source>
        <dbReference type="Proteomes" id="UP000656274"/>
    </source>
</evidence>
<evidence type="ECO:0008006" key="3">
    <source>
        <dbReference type="Google" id="ProtNLM"/>
    </source>
</evidence>
<dbReference type="Proteomes" id="UP000656274">
    <property type="component" value="Unassembled WGS sequence"/>
</dbReference>
<proteinExistence type="predicted"/>
<name>A0ABR9WUX2_9FLAO</name>
<dbReference type="RefSeq" id="WP_194097241.1">
    <property type="nucleotide sequence ID" value="NZ_JADFTZ010000007.1"/>
</dbReference>